<evidence type="ECO:0000313" key="2">
    <source>
        <dbReference type="Proteomes" id="UP000741360"/>
    </source>
</evidence>
<dbReference type="CDD" id="cd00371">
    <property type="entry name" value="HMA"/>
    <property type="match status" value="1"/>
</dbReference>
<accession>A0A932GR00</accession>
<evidence type="ECO:0000313" key="1">
    <source>
        <dbReference type="EMBL" id="MBI3015483.1"/>
    </source>
</evidence>
<comment type="caution">
    <text evidence="1">The sequence shown here is derived from an EMBL/GenBank/DDBJ whole genome shotgun (WGS) entry which is preliminary data.</text>
</comment>
<dbReference type="GO" id="GO:0046872">
    <property type="term" value="F:metal ion binding"/>
    <property type="evidence" value="ECO:0007669"/>
    <property type="project" value="InterPro"/>
</dbReference>
<dbReference type="Proteomes" id="UP000741360">
    <property type="component" value="Unassembled WGS sequence"/>
</dbReference>
<dbReference type="EMBL" id="JACPSX010000202">
    <property type="protein sequence ID" value="MBI3015483.1"/>
    <property type="molecule type" value="Genomic_DNA"/>
</dbReference>
<sequence length="65" mass="7465">MQRALEELGIREIDVDLKTGSVRGRYDPGQITFEDLDKAIRRRVILKNLRHLLGRLAHAVKTVGR</sequence>
<dbReference type="AlphaFoldDB" id="A0A932GR00"/>
<protein>
    <submittedName>
        <fullName evidence="1">Cation transporter</fullName>
    </submittedName>
</protein>
<proteinExistence type="predicted"/>
<gene>
    <name evidence="1" type="ORF">HYY65_10570</name>
</gene>
<dbReference type="InterPro" id="IPR006121">
    <property type="entry name" value="HMA_dom"/>
</dbReference>
<organism evidence="1 2">
    <name type="scientific">Tectimicrobiota bacterium</name>
    <dbReference type="NCBI Taxonomy" id="2528274"/>
    <lineage>
        <taxon>Bacteria</taxon>
        <taxon>Pseudomonadati</taxon>
        <taxon>Nitrospinota/Tectimicrobiota group</taxon>
        <taxon>Candidatus Tectimicrobiota</taxon>
    </lineage>
</organism>
<reference evidence="1" key="1">
    <citation type="submission" date="2020-07" db="EMBL/GenBank/DDBJ databases">
        <title>Huge and variable diversity of episymbiotic CPR bacteria and DPANN archaea in groundwater ecosystems.</title>
        <authorList>
            <person name="He C.Y."/>
            <person name="Keren R."/>
            <person name="Whittaker M."/>
            <person name="Farag I.F."/>
            <person name="Doudna J."/>
            <person name="Cate J.H.D."/>
            <person name="Banfield J.F."/>
        </authorList>
    </citation>
    <scope>NUCLEOTIDE SEQUENCE</scope>
    <source>
        <strain evidence="1">NC_groundwater_717_Ag_S-0.2um_59_8</strain>
    </source>
</reference>
<name>A0A932GR00_UNCTE</name>